<dbReference type="Gene3D" id="3.30.420.150">
    <property type="entry name" value="Exopolyphosphatase. Domain 2"/>
    <property type="match status" value="1"/>
</dbReference>
<dbReference type="AlphaFoldDB" id="A0A371IP96"/>
<dbReference type="InterPro" id="IPR043129">
    <property type="entry name" value="ATPase_NBD"/>
</dbReference>
<comment type="caution">
    <text evidence="3">The sequence shown here is derived from an EMBL/GenBank/DDBJ whole genome shotgun (WGS) entry which is preliminary data.</text>
</comment>
<dbReference type="Pfam" id="PF02541">
    <property type="entry name" value="Ppx-GppA"/>
    <property type="match status" value="1"/>
</dbReference>
<feature type="domain" description="Ppx/GppA phosphatase N-terminal" evidence="2">
    <location>
        <begin position="18"/>
        <end position="295"/>
    </location>
</feature>
<organism evidence="3 4">
    <name type="scientific">Criibacterium bergeronii</name>
    <dbReference type="NCBI Taxonomy" id="1871336"/>
    <lineage>
        <taxon>Bacteria</taxon>
        <taxon>Bacillati</taxon>
        <taxon>Bacillota</taxon>
        <taxon>Clostridia</taxon>
        <taxon>Peptostreptococcales</taxon>
        <taxon>Filifactoraceae</taxon>
        <taxon>Criibacterium</taxon>
    </lineage>
</organism>
<proteinExistence type="inferred from homology"/>
<dbReference type="RefSeq" id="WP_068911704.1">
    <property type="nucleotide sequence ID" value="NZ_MBEW02000001.1"/>
</dbReference>
<gene>
    <name evidence="3" type="ORF">BBG48_000920</name>
</gene>
<sequence length="299" mass="33160">MNVGVIDIGSNTIRLNIYTYEKGELKLLFGKKNTAGLVSYIQDNTLSYKGILKLIRVLKSLSKIINNVKHEKIIVFATASLRNIKNTQEVLSYVKEMLDIDIEILDQKDEARLGFNGILESIDIDHGFTVDIGGGSTEIIRFENKKIVEMFNLGHGSLSLYDQYVKGIFPTDDEIKDIQKAVKKELKDAGVNGNTEVIVGIGGTIRAIGNVSQELYGMKDSAHFNTIDADNLYTSLLAQDAAAIKMVLQVKPERIHTLIPGMTIFNQLSKSLDAKKVIVSETGLREGIVFEKLRNEGLL</sequence>
<name>A0A371IP96_9FIRM</name>
<dbReference type="PANTHER" id="PTHR30005:SF0">
    <property type="entry name" value="RETROGRADE REGULATION PROTEIN 2"/>
    <property type="match status" value="1"/>
</dbReference>
<dbReference type="CDD" id="cd24052">
    <property type="entry name" value="ASKHA_NBD_HpPPX-GppA-like"/>
    <property type="match status" value="1"/>
</dbReference>
<dbReference type="Proteomes" id="UP000093352">
    <property type="component" value="Unassembled WGS sequence"/>
</dbReference>
<evidence type="ECO:0000313" key="3">
    <source>
        <dbReference type="EMBL" id="RDY22307.1"/>
    </source>
</evidence>
<dbReference type="GO" id="GO:0006357">
    <property type="term" value="P:regulation of transcription by RNA polymerase II"/>
    <property type="evidence" value="ECO:0007669"/>
    <property type="project" value="TreeGrafter"/>
</dbReference>
<dbReference type="InterPro" id="IPR003695">
    <property type="entry name" value="Ppx_GppA_N"/>
</dbReference>
<dbReference type="InterPro" id="IPR050273">
    <property type="entry name" value="GppA/Ppx_hydrolase"/>
</dbReference>
<reference evidence="3 4" key="1">
    <citation type="journal article" date="2016" name="Genome Announc.">
        <title>Draft Genome Sequence of Criibacterium bergeronii gen. nov., sp. nov., Strain CCRI-22567T, Isolated from a Vaginal Sample from a Woman with Bacterial Vaginosis.</title>
        <authorList>
            <person name="Maheux A.F."/>
            <person name="Berube E."/>
            <person name="Boudreau D.K."/>
            <person name="Raymond F."/>
            <person name="Corbeil J."/>
            <person name="Roy P.H."/>
            <person name="Boissinot M."/>
            <person name="Omar R.F."/>
        </authorList>
    </citation>
    <scope>NUCLEOTIDE SEQUENCE [LARGE SCALE GENOMIC DNA]</scope>
    <source>
        <strain evidence="3 4">CCRI-22567</strain>
    </source>
</reference>
<accession>A0A371IP96</accession>
<evidence type="ECO:0000313" key="4">
    <source>
        <dbReference type="Proteomes" id="UP000093352"/>
    </source>
</evidence>
<dbReference type="PANTHER" id="PTHR30005">
    <property type="entry name" value="EXOPOLYPHOSPHATASE"/>
    <property type="match status" value="1"/>
</dbReference>
<dbReference type="STRING" id="1871336.BBG48_01190"/>
<evidence type="ECO:0000256" key="1">
    <source>
        <dbReference type="ARBA" id="ARBA00007125"/>
    </source>
</evidence>
<protein>
    <submittedName>
        <fullName evidence="3">Phosphatase</fullName>
    </submittedName>
</protein>
<comment type="similarity">
    <text evidence="1">Belongs to the GppA/Ppx family.</text>
</comment>
<dbReference type="Gene3D" id="3.30.420.40">
    <property type="match status" value="1"/>
</dbReference>
<dbReference type="EMBL" id="MBEW02000001">
    <property type="protein sequence ID" value="RDY22307.1"/>
    <property type="molecule type" value="Genomic_DNA"/>
</dbReference>
<dbReference type="SUPFAM" id="SSF53067">
    <property type="entry name" value="Actin-like ATPase domain"/>
    <property type="match status" value="2"/>
</dbReference>
<keyword evidence="4" id="KW-1185">Reference proteome</keyword>
<evidence type="ECO:0000259" key="2">
    <source>
        <dbReference type="Pfam" id="PF02541"/>
    </source>
</evidence>